<dbReference type="UniPathway" id="UPA00545">
    <property type="reaction ID" value="UER00823"/>
</dbReference>
<dbReference type="Pfam" id="PF01095">
    <property type="entry name" value="Pectinesterase"/>
    <property type="match status" value="1"/>
</dbReference>
<keyword evidence="10" id="KW-1185">Reference proteome</keyword>
<comment type="similarity">
    <text evidence="2">Belongs to the pectinesterase family.</text>
</comment>
<organism evidence="9 10">
    <name type="scientific">Erythranthe guttata</name>
    <name type="common">Yellow monkey flower</name>
    <name type="synonym">Mimulus guttatus</name>
    <dbReference type="NCBI Taxonomy" id="4155"/>
    <lineage>
        <taxon>Eukaryota</taxon>
        <taxon>Viridiplantae</taxon>
        <taxon>Streptophyta</taxon>
        <taxon>Embryophyta</taxon>
        <taxon>Tracheophyta</taxon>
        <taxon>Spermatophyta</taxon>
        <taxon>Magnoliopsida</taxon>
        <taxon>eudicotyledons</taxon>
        <taxon>Gunneridae</taxon>
        <taxon>Pentapetalae</taxon>
        <taxon>asterids</taxon>
        <taxon>lamiids</taxon>
        <taxon>Lamiales</taxon>
        <taxon>Phrymaceae</taxon>
        <taxon>Erythranthe</taxon>
    </lineage>
</organism>
<evidence type="ECO:0000313" key="9">
    <source>
        <dbReference type="EMBL" id="EYU27259.1"/>
    </source>
</evidence>
<dbReference type="GO" id="GO:0042545">
    <property type="term" value="P:cell wall modification"/>
    <property type="evidence" value="ECO:0007669"/>
    <property type="project" value="InterPro"/>
</dbReference>
<dbReference type="InterPro" id="IPR000070">
    <property type="entry name" value="Pectinesterase_cat"/>
</dbReference>
<evidence type="ECO:0000259" key="8">
    <source>
        <dbReference type="Pfam" id="PF01095"/>
    </source>
</evidence>
<evidence type="ECO:0000256" key="1">
    <source>
        <dbReference type="ARBA" id="ARBA00005184"/>
    </source>
</evidence>
<dbReference type="STRING" id="4155.A0A022QI27"/>
<dbReference type="SUPFAM" id="SSF51126">
    <property type="entry name" value="Pectin lyase-like"/>
    <property type="match status" value="1"/>
</dbReference>
<dbReference type="Gene3D" id="2.160.20.10">
    <property type="entry name" value="Single-stranded right-handed beta-helix, Pectin lyase-like"/>
    <property type="match status" value="1"/>
</dbReference>
<comment type="catalytic activity">
    <reaction evidence="6">
        <text>[(1-&gt;4)-alpha-D-galacturonosyl methyl ester](n) + n H2O = [(1-&gt;4)-alpha-D-galacturonosyl](n) + n methanol + n H(+)</text>
        <dbReference type="Rhea" id="RHEA:22380"/>
        <dbReference type="Rhea" id="RHEA-COMP:14570"/>
        <dbReference type="Rhea" id="RHEA-COMP:14573"/>
        <dbReference type="ChEBI" id="CHEBI:15377"/>
        <dbReference type="ChEBI" id="CHEBI:15378"/>
        <dbReference type="ChEBI" id="CHEBI:17790"/>
        <dbReference type="ChEBI" id="CHEBI:140522"/>
        <dbReference type="ChEBI" id="CHEBI:140523"/>
        <dbReference type="EC" id="3.1.1.11"/>
    </reaction>
</comment>
<sequence>MPSHQQTVSHREESEEALKASLNPLEIRERQSRNKVITAAPSIIITVDKNPGSGDFTSIQAAIDSLPLVNQDKVLIDVHEGIYIEKVIIPSTKAYIKIQGAGAENTVVQWGDTASSQPSGTYGSATFGIDAPYFVAKNITFKVLLAGDASAFAGCKILGAQDTLLDQNGRHYYEDCYIEGSVDFICGEARSYFKGCELHAIATGAVTAQKRNSSLDNNGFSLVNCRVTGSDLVYLGRAWGRFSTTIFAYTYMDSNVIPEGWFDWADPSRQSTVTFGEYQCSGPGSNTAGRVKWSKILTDEEAGRFISLDFIDASEWLDLS</sequence>
<keyword evidence="5" id="KW-0063">Aspartyl esterase</keyword>
<evidence type="ECO:0000256" key="6">
    <source>
        <dbReference type="ARBA" id="ARBA00047928"/>
    </source>
</evidence>
<dbReference type="InterPro" id="IPR012334">
    <property type="entry name" value="Pectin_lyas_fold"/>
</dbReference>
<protein>
    <recommendedName>
        <fullName evidence="3">pectinesterase</fullName>
        <ecNumber evidence="3">3.1.1.11</ecNumber>
    </recommendedName>
</protein>
<dbReference type="GO" id="GO:0045490">
    <property type="term" value="P:pectin catabolic process"/>
    <property type="evidence" value="ECO:0000318"/>
    <property type="project" value="GO_Central"/>
</dbReference>
<evidence type="ECO:0000256" key="4">
    <source>
        <dbReference type="ARBA" id="ARBA00022801"/>
    </source>
</evidence>
<keyword evidence="4" id="KW-0378">Hydrolase</keyword>
<evidence type="ECO:0000256" key="5">
    <source>
        <dbReference type="ARBA" id="ARBA00023085"/>
    </source>
</evidence>
<feature type="region of interest" description="Disordered" evidence="7">
    <location>
        <begin position="1"/>
        <end position="25"/>
    </location>
</feature>
<gene>
    <name evidence="9" type="ORF">MIMGU_mgv1a018528mg</name>
</gene>
<evidence type="ECO:0000256" key="7">
    <source>
        <dbReference type="SAM" id="MobiDB-lite"/>
    </source>
</evidence>
<dbReference type="GO" id="GO:0030599">
    <property type="term" value="F:pectinesterase activity"/>
    <property type="evidence" value="ECO:0000318"/>
    <property type="project" value="GO_Central"/>
</dbReference>
<evidence type="ECO:0000313" key="10">
    <source>
        <dbReference type="Proteomes" id="UP000030748"/>
    </source>
</evidence>
<dbReference type="PANTHER" id="PTHR31321">
    <property type="entry name" value="ACYL-COA THIOESTER HYDROLASE YBHC-RELATED"/>
    <property type="match status" value="1"/>
</dbReference>
<evidence type="ECO:0000256" key="3">
    <source>
        <dbReference type="ARBA" id="ARBA00013229"/>
    </source>
</evidence>
<accession>A0A022QI27</accession>
<comment type="pathway">
    <text evidence="1">Glycan metabolism; pectin degradation; 2-dehydro-3-deoxy-D-gluconate from pectin: step 1/5.</text>
</comment>
<dbReference type="PANTHER" id="PTHR31321:SF57">
    <property type="entry name" value="PECTINESTERASE 53-RELATED"/>
    <property type="match status" value="1"/>
</dbReference>
<dbReference type="InterPro" id="IPR011050">
    <property type="entry name" value="Pectin_lyase_fold/virulence"/>
</dbReference>
<feature type="domain" description="Pectinesterase catalytic" evidence="8">
    <location>
        <begin position="50"/>
        <end position="313"/>
    </location>
</feature>
<proteinExistence type="inferred from homology"/>
<dbReference type="EMBL" id="KI631457">
    <property type="protein sequence ID" value="EYU27259.1"/>
    <property type="molecule type" value="Genomic_DNA"/>
</dbReference>
<name>A0A022QI27_ERYGU</name>
<feature type="compositionally biased region" description="Basic and acidic residues" evidence="7">
    <location>
        <begin position="9"/>
        <end position="18"/>
    </location>
</feature>
<dbReference type="AlphaFoldDB" id="A0A022QI27"/>
<reference evidence="9 10" key="1">
    <citation type="journal article" date="2013" name="Proc. Natl. Acad. Sci. U.S.A.">
        <title>Fine-scale variation in meiotic recombination in Mimulus inferred from population shotgun sequencing.</title>
        <authorList>
            <person name="Hellsten U."/>
            <person name="Wright K.M."/>
            <person name="Jenkins J."/>
            <person name="Shu S."/>
            <person name="Yuan Y."/>
            <person name="Wessler S.R."/>
            <person name="Schmutz J."/>
            <person name="Willis J.H."/>
            <person name="Rokhsar D.S."/>
        </authorList>
    </citation>
    <scope>NUCLEOTIDE SEQUENCE [LARGE SCALE GENOMIC DNA]</scope>
    <source>
        <strain evidence="10">cv. DUN x IM62</strain>
    </source>
</reference>
<dbReference type="EC" id="3.1.1.11" evidence="3"/>
<dbReference type="eggNOG" id="ENOG502QQMT">
    <property type="taxonomic scope" value="Eukaryota"/>
</dbReference>
<evidence type="ECO:0000256" key="2">
    <source>
        <dbReference type="ARBA" id="ARBA00008891"/>
    </source>
</evidence>
<dbReference type="Proteomes" id="UP000030748">
    <property type="component" value="Unassembled WGS sequence"/>
</dbReference>